<sequence>MTGLRAVYFFDRTIAARTPDEFRASAARAAGAGLTALVTKHTALTPEVVAICRDAGLRAVGSIPCFSDHAAPRPDAPRPIGPDGIPWAPMEWYTGVVPTDPAYTAGVVARCAEAARQDLDGLVLDFLRWPLHWELELRPGATPRRASYDPVTLRAFEEFAGVRLPTEGAAGHIDRHLAEEWTRFRCAVVTGIAARIAAAVRDVRPGLPLGAFLVPAPEERRRALAGQSAADLGTHLDLLFVMSYHAILHADPGLGARLAADAARHTSVPVVPMVQTTADPALARGADWGPPMTPDDFAAALTAAGSDFCLFPGEGIDDPRWSVLAHPTSQETP</sequence>
<reference evidence="1 2" key="1">
    <citation type="submission" date="2018-11" db="EMBL/GenBank/DDBJ databases">
        <title>Sequencing the genomes of 1000 actinobacteria strains.</title>
        <authorList>
            <person name="Klenk H.-P."/>
        </authorList>
    </citation>
    <scope>NUCLEOTIDE SEQUENCE [LARGE SCALE GENOMIC DNA]</scope>
    <source>
        <strain evidence="1 2">DSM 44254</strain>
    </source>
</reference>
<dbReference type="EMBL" id="RJKE01000001">
    <property type="protein sequence ID" value="ROO85126.1"/>
    <property type="molecule type" value="Genomic_DNA"/>
</dbReference>
<dbReference type="Gene3D" id="3.20.20.80">
    <property type="entry name" value="Glycosidases"/>
    <property type="match status" value="1"/>
</dbReference>
<dbReference type="Proteomes" id="UP000272400">
    <property type="component" value="Unassembled WGS sequence"/>
</dbReference>
<protein>
    <submittedName>
        <fullName evidence="1">Uncharacterized protein</fullName>
    </submittedName>
</protein>
<dbReference type="RefSeq" id="WP_123664668.1">
    <property type="nucleotide sequence ID" value="NZ_RJKE01000001.1"/>
</dbReference>
<dbReference type="AlphaFoldDB" id="A0A3N1CV13"/>
<gene>
    <name evidence="1" type="ORF">EDD29_2664</name>
</gene>
<organism evidence="1 2">
    <name type="scientific">Actinocorallia herbida</name>
    <dbReference type="NCBI Taxonomy" id="58109"/>
    <lineage>
        <taxon>Bacteria</taxon>
        <taxon>Bacillati</taxon>
        <taxon>Actinomycetota</taxon>
        <taxon>Actinomycetes</taxon>
        <taxon>Streptosporangiales</taxon>
        <taxon>Thermomonosporaceae</taxon>
        <taxon>Actinocorallia</taxon>
    </lineage>
</organism>
<name>A0A3N1CV13_9ACTN</name>
<comment type="caution">
    <text evidence="1">The sequence shown here is derived from an EMBL/GenBank/DDBJ whole genome shotgun (WGS) entry which is preliminary data.</text>
</comment>
<dbReference type="OrthoDB" id="100605at2"/>
<evidence type="ECO:0000313" key="1">
    <source>
        <dbReference type="EMBL" id="ROO85126.1"/>
    </source>
</evidence>
<evidence type="ECO:0000313" key="2">
    <source>
        <dbReference type="Proteomes" id="UP000272400"/>
    </source>
</evidence>
<accession>A0A3N1CV13</accession>
<proteinExistence type="predicted"/>
<keyword evidence="2" id="KW-1185">Reference proteome</keyword>